<reference evidence="1" key="1">
    <citation type="submission" date="2018-05" db="EMBL/GenBank/DDBJ databases">
        <authorList>
            <person name="Lanie J.A."/>
            <person name="Ng W.-L."/>
            <person name="Kazmierczak K.M."/>
            <person name="Andrzejewski T.M."/>
            <person name="Davidsen T.M."/>
            <person name="Wayne K.J."/>
            <person name="Tettelin H."/>
            <person name="Glass J.I."/>
            <person name="Rusch D."/>
            <person name="Podicherti R."/>
            <person name="Tsui H.-C.T."/>
            <person name="Winkler M.E."/>
        </authorList>
    </citation>
    <scope>NUCLEOTIDE SEQUENCE</scope>
</reference>
<name>A0A383BCH9_9ZZZZ</name>
<dbReference type="Gene3D" id="3.20.20.210">
    <property type="match status" value="1"/>
</dbReference>
<evidence type="ECO:0000313" key="1">
    <source>
        <dbReference type="EMBL" id="SVE17886.1"/>
    </source>
</evidence>
<evidence type="ECO:0008006" key="2">
    <source>
        <dbReference type="Google" id="ProtNLM"/>
    </source>
</evidence>
<organism evidence="1">
    <name type="scientific">marine metagenome</name>
    <dbReference type="NCBI Taxonomy" id="408172"/>
    <lineage>
        <taxon>unclassified sequences</taxon>
        <taxon>metagenomes</taxon>
        <taxon>ecological metagenomes</taxon>
    </lineage>
</organism>
<protein>
    <recommendedName>
        <fullName evidence="2">Cobalamin-independent methionine synthase MetE C-terminal/archaeal domain-containing protein</fullName>
    </recommendedName>
</protein>
<dbReference type="EMBL" id="UINC01199456">
    <property type="protein sequence ID" value="SVE17886.1"/>
    <property type="molecule type" value="Genomic_DNA"/>
</dbReference>
<dbReference type="InterPro" id="IPR038071">
    <property type="entry name" value="UROD/MetE-like_sf"/>
</dbReference>
<gene>
    <name evidence="1" type="ORF">METZ01_LOCUS470740</name>
</gene>
<dbReference type="AlphaFoldDB" id="A0A383BCH9"/>
<sequence length="194" mass="22055">IYEDAILREIKQICSRIPPSKLAIQWDVATEMSIFEGVYPATFKDEWEVLMSRLIKLGNLVPAEVEMGFHLCYGSMNNRHWKEPNDLGMCVKVANGIAEGLSRQINFIHMPVPVNRTDDAYFHPLLKLSQANDTELYLGLVHDSDTLDENRARMETASKYVEKFGIATECGLGRRNPTAIHRLLRLHVKLATSN</sequence>
<dbReference type="SUPFAM" id="SSF51726">
    <property type="entry name" value="UROD/MetE-like"/>
    <property type="match status" value="1"/>
</dbReference>
<proteinExistence type="predicted"/>
<feature type="non-terminal residue" evidence="1">
    <location>
        <position position="1"/>
    </location>
</feature>
<accession>A0A383BCH9</accession>